<keyword evidence="1" id="KW-0812">Transmembrane</keyword>
<organism evidence="2 3">
    <name type="scientific">Corynebacterium renale</name>
    <dbReference type="NCBI Taxonomy" id="1724"/>
    <lineage>
        <taxon>Bacteria</taxon>
        <taxon>Bacillati</taxon>
        <taxon>Actinomycetota</taxon>
        <taxon>Actinomycetes</taxon>
        <taxon>Mycobacteriales</taxon>
        <taxon>Corynebacteriaceae</taxon>
        <taxon>Corynebacterium</taxon>
    </lineage>
</organism>
<dbReference type="RefSeq" id="WP_048378688.1">
    <property type="nucleotide sequence ID" value="NZ_LDYE01000001.1"/>
</dbReference>
<evidence type="ECO:0000313" key="3">
    <source>
        <dbReference type="Proteomes" id="UP000221653"/>
    </source>
</evidence>
<keyword evidence="1" id="KW-0472">Membrane</keyword>
<dbReference type="AlphaFoldDB" id="A0A2A9DMJ5"/>
<protein>
    <submittedName>
        <fullName evidence="2">Uncharacterized protein</fullName>
    </submittedName>
</protein>
<dbReference type="Proteomes" id="UP000221653">
    <property type="component" value="Unassembled WGS sequence"/>
</dbReference>
<dbReference type="STRING" id="1724.GCA_001044175_00075"/>
<proteinExistence type="predicted"/>
<feature type="transmembrane region" description="Helical" evidence="1">
    <location>
        <begin position="31"/>
        <end position="49"/>
    </location>
</feature>
<evidence type="ECO:0000313" key="2">
    <source>
        <dbReference type="EMBL" id="PFG27586.1"/>
    </source>
</evidence>
<accession>A0A2A9DMJ5</accession>
<reference evidence="2 3" key="1">
    <citation type="submission" date="2017-10" db="EMBL/GenBank/DDBJ databases">
        <title>Sequencing the genomes of 1000 actinobacteria strains.</title>
        <authorList>
            <person name="Klenk H.-P."/>
        </authorList>
    </citation>
    <scope>NUCLEOTIDE SEQUENCE [LARGE SCALE GENOMIC DNA]</scope>
    <source>
        <strain evidence="2 3">DSM 20688</strain>
    </source>
</reference>
<dbReference type="EMBL" id="PDJF01000001">
    <property type="protein sequence ID" value="PFG27586.1"/>
    <property type="molecule type" value="Genomic_DNA"/>
</dbReference>
<sequence>MTAVKLTAQASALIAVAWAVAYAPSHFDQAYSWWHYLAGAYALAVGLATKAPWLMICAGLCMALPLLILVIGFAFFFGV</sequence>
<gene>
    <name evidence="2" type="ORF">ATK06_0656</name>
</gene>
<comment type="caution">
    <text evidence="2">The sequence shown here is derived from an EMBL/GenBank/DDBJ whole genome shotgun (WGS) entry which is preliminary data.</text>
</comment>
<keyword evidence="1" id="KW-1133">Transmembrane helix</keyword>
<name>A0A2A9DMJ5_9CORY</name>
<feature type="transmembrane region" description="Helical" evidence="1">
    <location>
        <begin position="56"/>
        <end position="77"/>
    </location>
</feature>
<keyword evidence="3" id="KW-1185">Reference proteome</keyword>
<evidence type="ECO:0000256" key="1">
    <source>
        <dbReference type="SAM" id="Phobius"/>
    </source>
</evidence>